<evidence type="ECO:0000256" key="6">
    <source>
        <dbReference type="ARBA" id="ARBA00023136"/>
    </source>
</evidence>
<feature type="transmembrane region" description="Helical" evidence="7">
    <location>
        <begin position="306"/>
        <end position="324"/>
    </location>
</feature>
<feature type="transmembrane region" description="Helical" evidence="7">
    <location>
        <begin position="89"/>
        <end position="110"/>
    </location>
</feature>
<dbReference type="SUPFAM" id="SSF103473">
    <property type="entry name" value="MFS general substrate transporter"/>
    <property type="match status" value="1"/>
</dbReference>
<feature type="transmembrane region" description="Helical" evidence="7">
    <location>
        <begin position="180"/>
        <end position="203"/>
    </location>
</feature>
<evidence type="ECO:0000256" key="2">
    <source>
        <dbReference type="ARBA" id="ARBA00007015"/>
    </source>
</evidence>
<dbReference type="AlphaFoldDB" id="A0A7S2WS38"/>
<feature type="transmembrane region" description="Helical" evidence="7">
    <location>
        <begin position="372"/>
        <end position="393"/>
    </location>
</feature>
<gene>
    <name evidence="8" type="ORF">QSP1433_LOCUS15743</name>
</gene>
<proteinExistence type="inferred from homology"/>
<evidence type="ECO:0000256" key="4">
    <source>
        <dbReference type="ARBA" id="ARBA00022692"/>
    </source>
</evidence>
<feature type="transmembrane region" description="Helical" evidence="7">
    <location>
        <begin position="344"/>
        <end position="360"/>
    </location>
</feature>
<evidence type="ECO:0000313" key="8">
    <source>
        <dbReference type="EMBL" id="CAD9704424.1"/>
    </source>
</evidence>
<dbReference type="PANTHER" id="PTHR31585:SF5">
    <property type="entry name" value="RNA-BINDING S4 DOMAIN-CONTAINING PROTEIN"/>
    <property type="match status" value="1"/>
</dbReference>
<comment type="subcellular location">
    <subcellularLocation>
        <location evidence="1">Membrane</location>
        <topology evidence="1">Multi-pass membrane protein</topology>
    </subcellularLocation>
</comment>
<evidence type="ECO:0000256" key="1">
    <source>
        <dbReference type="ARBA" id="ARBA00004141"/>
    </source>
</evidence>
<feature type="transmembrane region" description="Helical" evidence="7">
    <location>
        <begin position="48"/>
        <end position="69"/>
    </location>
</feature>
<feature type="transmembrane region" description="Helical" evidence="7">
    <location>
        <begin position="519"/>
        <end position="543"/>
    </location>
</feature>
<dbReference type="InterPro" id="IPR039309">
    <property type="entry name" value="BT1"/>
</dbReference>
<dbReference type="GO" id="GO:0016020">
    <property type="term" value="C:membrane"/>
    <property type="evidence" value="ECO:0007669"/>
    <property type="project" value="UniProtKB-SubCell"/>
</dbReference>
<accession>A0A7S2WS38</accession>
<keyword evidence="3" id="KW-0813">Transport</keyword>
<reference evidence="8" key="1">
    <citation type="submission" date="2021-01" db="EMBL/GenBank/DDBJ databases">
        <authorList>
            <person name="Corre E."/>
            <person name="Pelletier E."/>
            <person name="Niang G."/>
            <person name="Scheremetjew M."/>
            <person name="Finn R."/>
            <person name="Kale V."/>
            <person name="Holt S."/>
            <person name="Cochrane G."/>
            <person name="Meng A."/>
            <person name="Brown T."/>
            <person name="Cohen L."/>
        </authorList>
    </citation>
    <scope>NUCLEOTIDE SEQUENCE</scope>
    <source>
        <strain evidence="8">NY070348D</strain>
    </source>
</reference>
<comment type="similarity">
    <text evidence="2">Belongs to the major facilitator superfamily. Folate-biopterin transporter (TC 2.A.71) family.</text>
</comment>
<feature type="transmembrane region" description="Helical" evidence="7">
    <location>
        <begin position="479"/>
        <end position="499"/>
    </location>
</feature>
<evidence type="ECO:0000256" key="7">
    <source>
        <dbReference type="SAM" id="Phobius"/>
    </source>
</evidence>
<feature type="transmembrane region" description="Helical" evidence="7">
    <location>
        <begin position="259"/>
        <end position="278"/>
    </location>
</feature>
<name>A0A7S2WS38_9STRA</name>
<keyword evidence="5 7" id="KW-1133">Transmembrane helix</keyword>
<feature type="transmembrane region" description="Helical" evidence="7">
    <location>
        <begin position="224"/>
        <end position="247"/>
    </location>
</feature>
<protein>
    <submittedName>
        <fullName evidence="8">Uncharacterized protein</fullName>
    </submittedName>
</protein>
<dbReference type="EMBL" id="HBHK01025001">
    <property type="protein sequence ID" value="CAD9704424.1"/>
    <property type="molecule type" value="Transcribed_RNA"/>
</dbReference>
<evidence type="ECO:0000256" key="5">
    <source>
        <dbReference type="ARBA" id="ARBA00022989"/>
    </source>
</evidence>
<dbReference type="Pfam" id="PF03092">
    <property type="entry name" value="BT1"/>
    <property type="match status" value="1"/>
</dbReference>
<feature type="transmembrane region" description="Helical" evidence="7">
    <location>
        <begin position="117"/>
        <end position="140"/>
    </location>
</feature>
<sequence>MSRIATTTDADMMSGVDLKRVAAGNAVVDTENQQEELTWKMMFKKERFGMLCSYFMVGMTYGTALSLVYPIYNIYLNSPSNVVNTANSFMVLAFSFKAFYGFLSDSVPIFGMRRKPYLILGWILCVCATIAMIVFILTGAKSQACYTKNPEGGYTKHLLPESAEICTGRKIYDLSNFDGFIFALFLLFQNIGYMFADVSMDSLSIEWARRESEAGRGQIQANNYVARSVGFMLTALIIGFGFNYAPYGGEWESGLSLEAYFILLACIQAAGLPFYFWLQDDKVSSCEVPSFKEQTKSVYELLSNKGFATLILFNLLFGICNYTMGVGQNNVPNDWISMQPCIKALNNVWTYVLMIVTLWFSGRYLRGISWRWLQSISVFLVVLCGALYLPMAYGHLRTPLYYIFINTDTTIVQNIGYMITMWSVNELALDGLEGTSLALATTMTNVAMTLAQTYVTNMLGKPFPDLQQLAGPNVTHQYVMNYVVVSVVNLSALLFLWLLPNQKEDARARKENWGNSKKFGIFMITFCFLLIAFNLLVVMGGMLCPGSPVFGGQGTDGCNQ</sequence>
<feature type="non-terminal residue" evidence="8">
    <location>
        <position position="560"/>
    </location>
</feature>
<evidence type="ECO:0000256" key="3">
    <source>
        <dbReference type="ARBA" id="ARBA00022448"/>
    </source>
</evidence>
<organism evidence="8">
    <name type="scientific">Mucochytrium quahogii</name>
    <dbReference type="NCBI Taxonomy" id="96639"/>
    <lineage>
        <taxon>Eukaryota</taxon>
        <taxon>Sar</taxon>
        <taxon>Stramenopiles</taxon>
        <taxon>Bigyra</taxon>
        <taxon>Labyrinthulomycetes</taxon>
        <taxon>Thraustochytrida</taxon>
        <taxon>Thraustochytriidae</taxon>
        <taxon>Mucochytrium</taxon>
    </lineage>
</organism>
<dbReference type="InterPro" id="IPR036259">
    <property type="entry name" value="MFS_trans_sf"/>
</dbReference>
<keyword evidence="4 7" id="KW-0812">Transmembrane</keyword>
<keyword evidence="6 7" id="KW-0472">Membrane</keyword>
<dbReference type="PANTHER" id="PTHR31585">
    <property type="entry name" value="FOLATE-BIOPTERIN TRANSPORTER 1, CHLOROPLASTIC"/>
    <property type="match status" value="1"/>
</dbReference>